<evidence type="ECO:0000313" key="3">
    <source>
        <dbReference type="Proteomes" id="UP000483035"/>
    </source>
</evidence>
<sequence length="75" mass="7712">IASLTGYFMSHGVSDQALASHKAIVAVAASLRKQANIMAFSDTFFLIGIALIIALSSSLILKKPKPGQTSGAGAH</sequence>
<dbReference type="Proteomes" id="UP000483035">
    <property type="component" value="Unassembled WGS sequence"/>
</dbReference>
<keyword evidence="1" id="KW-1133">Transmembrane helix</keyword>
<feature type="transmembrane region" description="Helical" evidence="1">
    <location>
        <begin position="43"/>
        <end position="61"/>
    </location>
</feature>
<proteinExistence type="predicted"/>
<evidence type="ECO:0000313" key="2">
    <source>
        <dbReference type="EMBL" id="NEI72772.1"/>
    </source>
</evidence>
<keyword evidence="1" id="KW-0812">Transmembrane</keyword>
<feature type="non-terminal residue" evidence="2">
    <location>
        <position position="1"/>
    </location>
</feature>
<protein>
    <submittedName>
        <fullName evidence="2">EmrB/QacA family drug resistance transporter</fullName>
    </submittedName>
</protein>
<dbReference type="EMBL" id="WUEY01000014">
    <property type="protein sequence ID" value="NEI72772.1"/>
    <property type="molecule type" value="Genomic_DNA"/>
</dbReference>
<keyword evidence="1" id="KW-0472">Membrane</keyword>
<reference evidence="2 3" key="1">
    <citation type="submission" date="2019-12" db="EMBL/GenBank/DDBJ databases">
        <title>Rhizobium genotypes associated with high levels of biological nitrogen fixation by grain legumes in a temperate-maritime cropping system.</title>
        <authorList>
            <person name="Maluk M."/>
            <person name="Francesc Ferrando Molina F."/>
            <person name="Lopez Del Egido L."/>
            <person name="Lafos M."/>
            <person name="Langarica-Fuentes A."/>
            <person name="Gebre Yohannes G."/>
            <person name="Young M.W."/>
            <person name="Martin P."/>
            <person name="Gantlett R."/>
            <person name="Kenicer G."/>
            <person name="Hawes C."/>
            <person name="Begg G.S."/>
            <person name="Quilliam R.S."/>
            <person name="Squire G.R."/>
            <person name="Poole P.S."/>
            <person name="Young P.W."/>
            <person name="Iannetta P.M."/>
            <person name="James E.K."/>
        </authorList>
    </citation>
    <scope>NUCLEOTIDE SEQUENCE [LARGE SCALE GENOMIC DNA]</scope>
    <source>
        <strain evidence="2 3">JHI1118</strain>
    </source>
</reference>
<comment type="caution">
    <text evidence="2">The sequence shown here is derived from an EMBL/GenBank/DDBJ whole genome shotgun (WGS) entry which is preliminary data.</text>
</comment>
<evidence type="ECO:0000256" key="1">
    <source>
        <dbReference type="SAM" id="Phobius"/>
    </source>
</evidence>
<gene>
    <name evidence="2" type="ORF">GR212_24735</name>
</gene>
<accession>A0A6L9UER0</accession>
<organism evidence="2 3">
    <name type="scientific">Rhizobium lusitanum</name>
    <dbReference type="NCBI Taxonomy" id="293958"/>
    <lineage>
        <taxon>Bacteria</taxon>
        <taxon>Pseudomonadati</taxon>
        <taxon>Pseudomonadota</taxon>
        <taxon>Alphaproteobacteria</taxon>
        <taxon>Hyphomicrobiales</taxon>
        <taxon>Rhizobiaceae</taxon>
        <taxon>Rhizobium/Agrobacterium group</taxon>
        <taxon>Rhizobium</taxon>
    </lineage>
</organism>
<name>A0A6L9UER0_9HYPH</name>
<dbReference type="AlphaFoldDB" id="A0A6L9UER0"/>